<comment type="caution">
    <text evidence="7">The sequence shown here is derived from an EMBL/GenBank/DDBJ whole genome shotgun (WGS) entry which is preliminary data.</text>
</comment>
<feature type="binding site" evidence="6">
    <location>
        <position position="179"/>
    </location>
    <ligand>
        <name>substrate</name>
    </ligand>
</feature>
<evidence type="ECO:0000256" key="1">
    <source>
        <dbReference type="ARBA" id="ARBA00011076"/>
    </source>
</evidence>
<evidence type="ECO:0000256" key="6">
    <source>
        <dbReference type="HAMAP-Rule" id="MF_00313"/>
    </source>
</evidence>
<sequence length="335" mass="35883">MTTPSRAARPRPGSSPALQAWVEDIDRQARTKLGMGRVADYIPALADQDPERFGLAICTNDGQLYTAGDAEIPFSIQSLSKVLLLSLALRRHGDALWRRVGLNPSGMPFNSLMQLETEHGKPRNPFINAGAIVVADHLVGAFATPSKHLQDVARTLSGNAGLLIDRQVLASEWRHRSRNAAAAYLMKAFGNLDNEVDEVLNAYFACCALRMSCADLAVTLNYLAADGHAMTTGDRFVPPAMAQRINALMFTSGMYDAAGDFAYRVGLPAKSGVGGGIVAIVPGRFSVCAWSPALDERGNSVAAQYALELLADDLGRWSGTLPAEWPSGRKAAPAM</sequence>
<dbReference type="Gene3D" id="3.40.710.10">
    <property type="entry name" value="DD-peptidase/beta-lactamase superfamily"/>
    <property type="match status" value="1"/>
</dbReference>
<dbReference type="InterPro" id="IPR015868">
    <property type="entry name" value="Glutaminase"/>
</dbReference>
<organism evidence="7 8">
    <name type="scientific">Halomonas koreensis</name>
    <dbReference type="NCBI Taxonomy" id="245385"/>
    <lineage>
        <taxon>Bacteria</taxon>
        <taxon>Pseudomonadati</taxon>
        <taxon>Pseudomonadota</taxon>
        <taxon>Gammaproteobacteria</taxon>
        <taxon>Oceanospirillales</taxon>
        <taxon>Halomonadaceae</taxon>
        <taxon>Halomonas</taxon>
    </lineage>
</organism>
<comment type="similarity">
    <text evidence="1 6">Belongs to the glutaminase family.</text>
</comment>
<feature type="binding site" evidence="6">
    <location>
        <position position="172"/>
    </location>
    <ligand>
        <name>substrate</name>
    </ligand>
</feature>
<evidence type="ECO:0000256" key="4">
    <source>
        <dbReference type="ARBA" id="ARBA00022801"/>
    </source>
</evidence>
<proteinExistence type="inferred from homology"/>
<dbReference type="EMBL" id="JARWAK010000004">
    <property type="protein sequence ID" value="MDR5866486.1"/>
    <property type="molecule type" value="Genomic_DNA"/>
</dbReference>
<keyword evidence="6" id="KW-0007">Acetylation</keyword>
<protein>
    <recommendedName>
        <fullName evidence="3 6">Glutaminase</fullName>
        <ecNumber evidence="3 6">3.5.1.2</ecNumber>
    </recommendedName>
</protein>
<feature type="binding site" evidence="6">
    <location>
        <position position="203"/>
    </location>
    <ligand>
        <name>substrate</name>
    </ligand>
</feature>
<reference evidence="7 8" key="1">
    <citation type="submission" date="2023-04" db="EMBL/GenBank/DDBJ databases">
        <title>A long-awaited taxogenomic arrangement of the family Halomonadaceae.</title>
        <authorList>
            <person name="De La Haba R."/>
            <person name="Chuvochina M."/>
            <person name="Wittouck S."/>
            <person name="Arahal D.R."/>
            <person name="Sanchez-Porro C."/>
            <person name="Hugenholtz P."/>
            <person name="Ventosa A."/>
        </authorList>
    </citation>
    <scope>NUCLEOTIDE SEQUENCE [LARGE SCALE GENOMIC DNA]</scope>
    <source>
        <strain evidence="7 8">DSM 23530</strain>
    </source>
</reference>
<dbReference type="NCBIfam" id="NF002132">
    <property type="entry name" value="PRK00971.1-1"/>
    <property type="match status" value="1"/>
</dbReference>
<dbReference type="EC" id="3.5.1.2" evidence="3 6"/>
<dbReference type="Proteomes" id="UP001264519">
    <property type="component" value="Unassembled WGS sequence"/>
</dbReference>
<evidence type="ECO:0000256" key="2">
    <source>
        <dbReference type="ARBA" id="ARBA00011881"/>
    </source>
</evidence>
<evidence type="ECO:0000256" key="5">
    <source>
        <dbReference type="ARBA" id="ARBA00049534"/>
    </source>
</evidence>
<dbReference type="GO" id="GO:0004359">
    <property type="term" value="F:glutaminase activity"/>
    <property type="evidence" value="ECO:0007669"/>
    <property type="project" value="UniProtKB-EC"/>
</dbReference>
<comment type="subunit">
    <text evidence="2 6">Homotetramer.</text>
</comment>
<feature type="binding site" evidence="6">
    <location>
        <position position="255"/>
    </location>
    <ligand>
        <name>substrate</name>
    </ligand>
</feature>
<dbReference type="PANTHER" id="PTHR12544:SF29">
    <property type="entry name" value="GLUTAMINASE"/>
    <property type="match status" value="1"/>
</dbReference>
<dbReference type="NCBIfam" id="NF002133">
    <property type="entry name" value="PRK00971.1-2"/>
    <property type="match status" value="1"/>
</dbReference>
<dbReference type="SUPFAM" id="SSF56601">
    <property type="entry name" value="beta-lactamase/transpeptidase-like"/>
    <property type="match status" value="1"/>
</dbReference>
<accession>A0ABU1G0M0</accession>
<dbReference type="Pfam" id="PF04960">
    <property type="entry name" value="Glutaminase"/>
    <property type="match status" value="1"/>
</dbReference>
<keyword evidence="8" id="KW-1185">Reference proteome</keyword>
<feature type="binding site" evidence="6">
    <location>
        <position position="273"/>
    </location>
    <ligand>
        <name>substrate</name>
    </ligand>
</feature>
<feature type="binding site" evidence="6">
    <location>
        <position position="78"/>
    </location>
    <ligand>
        <name>substrate</name>
    </ligand>
</feature>
<evidence type="ECO:0000313" key="8">
    <source>
        <dbReference type="Proteomes" id="UP001264519"/>
    </source>
</evidence>
<evidence type="ECO:0000313" key="7">
    <source>
        <dbReference type="EMBL" id="MDR5866486.1"/>
    </source>
</evidence>
<dbReference type="HAMAP" id="MF_00313">
    <property type="entry name" value="Glutaminase"/>
    <property type="match status" value="1"/>
</dbReference>
<evidence type="ECO:0000256" key="3">
    <source>
        <dbReference type="ARBA" id="ARBA00012918"/>
    </source>
</evidence>
<feature type="binding site" evidence="6">
    <location>
        <position position="128"/>
    </location>
    <ligand>
        <name>substrate</name>
    </ligand>
</feature>
<dbReference type="InterPro" id="IPR012338">
    <property type="entry name" value="Beta-lactam/transpept-like"/>
</dbReference>
<comment type="catalytic activity">
    <reaction evidence="5 6">
        <text>L-glutamine + H2O = L-glutamate + NH4(+)</text>
        <dbReference type="Rhea" id="RHEA:15889"/>
        <dbReference type="ChEBI" id="CHEBI:15377"/>
        <dbReference type="ChEBI" id="CHEBI:28938"/>
        <dbReference type="ChEBI" id="CHEBI:29985"/>
        <dbReference type="ChEBI" id="CHEBI:58359"/>
        <dbReference type="EC" id="3.5.1.2"/>
    </reaction>
</comment>
<gene>
    <name evidence="7" type="primary">glsB</name>
    <name evidence="6" type="synonym">glsA</name>
    <name evidence="7" type="ORF">QC818_06770</name>
</gene>
<dbReference type="NCBIfam" id="TIGR03814">
    <property type="entry name" value="Gln_ase"/>
    <property type="match status" value="1"/>
</dbReference>
<keyword evidence="4 6" id="KW-0378">Hydrolase</keyword>
<dbReference type="RefSeq" id="WP_309652087.1">
    <property type="nucleotide sequence ID" value="NZ_JARWAK010000004.1"/>
</dbReference>
<name>A0ABU1G0M0_9GAMM</name>
<dbReference type="PANTHER" id="PTHR12544">
    <property type="entry name" value="GLUTAMINASE"/>
    <property type="match status" value="1"/>
</dbReference>